<comment type="subunit">
    <text evidence="3">Homodimer.</text>
</comment>
<evidence type="ECO:0000256" key="7">
    <source>
        <dbReference type="ARBA" id="ARBA00035633"/>
    </source>
</evidence>
<comment type="cofactor">
    <cofactor evidence="1">
        <name>pyridoxal 5'-phosphate</name>
        <dbReference type="ChEBI" id="CHEBI:597326"/>
    </cofactor>
</comment>
<dbReference type="InterPro" id="IPR043132">
    <property type="entry name" value="BCAT-like_C"/>
</dbReference>
<evidence type="ECO:0000256" key="6">
    <source>
        <dbReference type="ARBA" id="ARBA00023239"/>
    </source>
</evidence>
<dbReference type="InterPro" id="IPR001544">
    <property type="entry name" value="Aminotrans_IV"/>
</dbReference>
<evidence type="ECO:0000256" key="8">
    <source>
        <dbReference type="ARBA" id="ARBA00035676"/>
    </source>
</evidence>
<gene>
    <name evidence="11" type="primary">pabC</name>
    <name evidence="11" type="ORF">JM946_12500</name>
</gene>
<dbReference type="InterPro" id="IPR043131">
    <property type="entry name" value="BCAT-like_N"/>
</dbReference>
<dbReference type="CDD" id="cd01559">
    <property type="entry name" value="ADCL_like"/>
    <property type="match status" value="1"/>
</dbReference>
<dbReference type="EMBL" id="JAEVLS010000002">
    <property type="protein sequence ID" value="MBM0105578.1"/>
    <property type="molecule type" value="Genomic_DNA"/>
</dbReference>
<evidence type="ECO:0000313" key="12">
    <source>
        <dbReference type="Proteomes" id="UP000661077"/>
    </source>
</evidence>
<comment type="similarity">
    <text evidence="2">Belongs to the class-IV pyridoxal-phosphate-dependent aminotransferase family.</text>
</comment>
<evidence type="ECO:0000256" key="9">
    <source>
        <dbReference type="ARBA" id="ARBA00049529"/>
    </source>
</evidence>
<keyword evidence="4" id="KW-0663">Pyridoxal phosphate</keyword>
<comment type="catalytic activity">
    <reaction evidence="9">
        <text>4-amino-4-deoxychorismate = 4-aminobenzoate + pyruvate + H(+)</text>
        <dbReference type="Rhea" id="RHEA:16201"/>
        <dbReference type="ChEBI" id="CHEBI:15361"/>
        <dbReference type="ChEBI" id="CHEBI:15378"/>
        <dbReference type="ChEBI" id="CHEBI:17836"/>
        <dbReference type="ChEBI" id="CHEBI:58406"/>
        <dbReference type="EC" id="4.1.3.38"/>
    </reaction>
</comment>
<evidence type="ECO:0000313" key="11">
    <source>
        <dbReference type="EMBL" id="MBM0105578.1"/>
    </source>
</evidence>
<comment type="pathway">
    <text evidence="7">Cofactor biosynthesis; tetrahydrofolate biosynthesis; 4-aminobenzoate from chorismate: step 2/2.</text>
</comment>
<proteinExistence type="inferred from homology"/>
<dbReference type="EC" id="4.1.3.38" evidence="8 10"/>
<keyword evidence="6 11" id="KW-0456">Lyase</keyword>
<sequence>MSVAMLVNGESSPLVRADDRGLQYGDGLFETALLVGGRVRYFDDHLNRLFSGCERLGIAPPEEQTLRTEVAKVTAGAERGVLKITVTRGAGGRGYRPSGSMQSTRVVGLHPFNPAPKTPLRLRWCDIRLGRNPRLAGIKHLNRLEQVLAQSEWREGEADEGVMLDTEGEVVCATSANLFAVRDGALITPDLRFCGVRGVMRAQVLKAAATLRLTVSEEPLWPHDLETASEVFITNAVRGIRSVASLDSLQWSETRVATRLANALSLSDT</sequence>
<reference evidence="11 12" key="1">
    <citation type="journal article" date="2021" name="Int. J. Syst. Evol. Microbiol.">
        <title>Steroidobacter gossypii sp. nov., isolated from soil of cotton cropping field.</title>
        <authorList>
            <person name="Huang R."/>
            <person name="Yang S."/>
            <person name="Zhen C."/>
            <person name="Liu W."/>
        </authorList>
    </citation>
    <scope>NUCLEOTIDE SEQUENCE [LARGE SCALE GENOMIC DNA]</scope>
    <source>
        <strain evidence="11 12">S1-65</strain>
    </source>
</reference>
<dbReference type="Pfam" id="PF01063">
    <property type="entry name" value="Aminotran_4"/>
    <property type="match status" value="1"/>
</dbReference>
<name>A0ABS1WX94_9GAMM</name>
<dbReference type="Gene3D" id="3.30.470.10">
    <property type="match status" value="1"/>
</dbReference>
<keyword evidence="12" id="KW-1185">Reference proteome</keyword>
<evidence type="ECO:0000256" key="2">
    <source>
        <dbReference type="ARBA" id="ARBA00009320"/>
    </source>
</evidence>
<evidence type="ECO:0000256" key="5">
    <source>
        <dbReference type="ARBA" id="ARBA00022909"/>
    </source>
</evidence>
<keyword evidence="5" id="KW-0289">Folate biosynthesis</keyword>
<evidence type="ECO:0000256" key="1">
    <source>
        <dbReference type="ARBA" id="ARBA00001933"/>
    </source>
</evidence>
<dbReference type="InterPro" id="IPR036038">
    <property type="entry name" value="Aminotransferase-like"/>
</dbReference>
<dbReference type="SUPFAM" id="SSF56752">
    <property type="entry name" value="D-aminoacid aminotransferase-like PLP-dependent enzymes"/>
    <property type="match status" value="1"/>
</dbReference>
<dbReference type="Proteomes" id="UP000661077">
    <property type="component" value="Unassembled WGS sequence"/>
</dbReference>
<accession>A0ABS1WX94</accession>
<protein>
    <recommendedName>
        <fullName evidence="8 10">Aminodeoxychorismate lyase</fullName>
        <ecNumber evidence="8 10">4.1.3.38</ecNumber>
    </recommendedName>
</protein>
<dbReference type="RefSeq" id="WP_203167614.1">
    <property type="nucleotide sequence ID" value="NZ_JAEVLS010000002.1"/>
</dbReference>
<evidence type="ECO:0000256" key="4">
    <source>
        <dbReference type="ARBA" id="ARBA00022898"/>
    </source>
</evidence>
<dbReference type="Gene3D" id="3.20.10.10">
    <property type="entry name" value="D-amino Acid Aminotransferase, subunit A, domain 2"/>
    <property type="match status" value="1"/>
</dbReference>
<organism evidence="11 12">
    <name type="scientific">Steroidobacter gossypii</name>
    <dbReference type="NCBI Taxonomy" id="2805490"/>
    <lineage>
        <taxon>Bacteria</taxon>
        <taxon>Pseudomonadati</taxon>
        <taxon>Pseudomonadota</taxon>
        <taxon>Gammaproteobacteria</taxon>
        <taxon>Steroidobacterales</taxon>
        <taxon>Steroidobacteraceae</taxon>
        <taxon>Steroidobacter</taxon>
    </lineage>
</organism>
<comment type="caution">
    <text evidence="11">The sequence shown here is derived from an EMBL/GenBank/DDBJ whole genome shotgun (WGS) entry which is preliminary data.</text>
</comment>
<dbReference type="NCBIfam" id="TIGR03461">
    <property type="entry name" value="pabC_Proteo"/>
    <property type="match status" value="1"/>
</dbReference>
<evidence type="ECO:0000256" key="10">
    <source>
        <dbReference type="NCBIfam" id="TIGR03461"/>
    </source>
</evidence>
<evidence type="ECO:0000256" key="3">
    <source>
        <dbReference type="ARBA" id="ARBA00011738"/>
    </source>
</evidence>
<dbReference type="PANTHER" id="PTHR42743">
    <property type="entry name" value="AMINO-ACID AMINOTRANSFERASE"/>
    <property type="match status" value="1"/>
</dbReference>
<dbReference type="GO" id="GO:0008696">
    <property type="term" value="F:4-amino-4-deoxychorismate lyase activity"/>
    <property type="evidence" value="ECO:0007669"/>
    <property type="project" value="UniProtKB-EC"/>
</dbReference>
<dbReference type="InterPro" id="IPR017824">
    <property type="entry name" value="Aminodeoxychorismate_lyase_IV"/>
</dbReference>
<dbReference type="InterPro" id="IPR050571">
    <property type="entry name" value="Class-IV_PLP-Dep_Aminotrnsfr"/>
</dbReference>
<dbReference type="PANTHER" id="PTHR42743:SF2">
    <property type="entry name" value="AMINODEOXYCHORISMATE LYASE"/>
    <property type="match status" value="1"/>
</dbReference>
<dbReference type="NCBIfam" id="NF004761">
    <property type="entry name" value="PRK06092.1"/>
    <property type="match status" value="1"/>
</dbReference>